<evidence type="ECO:0000313" key="1">
    <source>
        <dbReference type="EMBL" id="EDQ84856.1"/>
    </source>
</evidence>
<dbReference type="AlphaFoldDB" id="A9VC85"/>
<dbReference type="KEGG" id="mbr:MONBRDRAFT_29826"/>
<accession>A9VC85</accession>
<dbReference type="Gene3D" id="3.20.20.70">
    <property type="entry name" value="Aldolase class I"/>
    <property type="match status" value="1"/>
</dbReference>
<reference evidence="1 2" key="1">
    <citation type="journal article" date="2008" name="Nature">
        <title>The genome of the choanoflagellate Monosiga brevicollis and the origin of metazoans.</title>
        <authorList>
            <consortium name="JGI Sequencing"/>
            <person name="King N."/>
            <person name="Westbrook M.J."/>
            <person name="Young S.L."/>
            <person name="Kuo A."/>
            <person name="Abedin M."/>
            <person name="Chapman J."/>
            <person name="Fairclough S."/>
            <person name="Hellsten U."/>
            <person name="Isogai Y."/>
            <person name="Letunic I."/>
            <person name="Marr M."/>
            <person name="Pincus D."/>
            <person name="Putnam N."/>
            <person name="Rokas A."/>
            <person name="Wright K.J."/>
            <person name="Zuzow R."/>
            <person name="Dirks W."/>
            <person name="Good M."/>
            <person name="Goodstein D."/>
            <person name="Lemons D."/>
            <person name="Li W."/>
            <person name="Lyons J.B."/>
            <person name="Morris A."/>
            <person name="Nichols S."/>
            <person name="Richter D.J."/>
            <person name="Salamov A."/>
            <person name="Bork P."/>
            <person name="Lim W.A."/>
            <person name="Manning G."/>
            <person name="Miller W.T."/>
            <person name="McGinnis W."/>
            <person name="Shapiro H."/>
            <person name="Tjian R."/>
            <person name="Grigoriev I.V."/>
            <person name="Rokhsar D."/>
        </authorList>
    </citation>
    <scope>NUCLEOTIDE SEQUENCE [LARGE SCALE GENOMIC DNA]</scope>
    <source>
        <strain evidence="2">MX1 / ATCC 50154</strain>
    </source>
</reference>
<dbReference type="InParanoid" id="A9VC85"/>
<dbReference type="EMBL" id="CH991580">
    <property type="protein sequence ID" value="EDQ84856.1"/>
    <property type="molecule type" value="Genomic_DNA"/>
</dbReference>
<protein>
    <recommendedName>
        <fullName evidence="3">Alpha-galactosidase</fullName>
    </recommendedName>
</protein>
<dbReference type="SUPFAM" id="SSF51445">
    <property type="entry name" value="(Trans)glycosidases"/>
    <property type="match status" value="1"/>
</dbReference>
<evidence type="ECO:0000313" key="2">
    <source>
        <dbReference type="Proteomes" id="UP000001357"/>
    </source>
</evidence>
<keyword evidence="2" id="KW-1185">Reference proteome</keyword>
<dbReference type="InterPro" id="IPR017853">
    <property type="entry name" value="GH"/>
</dbReference>
<dbReference type="Proteomes" id="UP000001357">
    <property type="component" value="Unassembled WGS sequence"/>
</dbReference>
<name>A9VC85_MONBE</name>
<organism evidence="1 2">
    <name type="scientific">Monosiga brevicollis</name>
    <name type="common">Choanoflagellate</name>
    <dbReference type="NCBI Taxonomy" id="81824"/>
    <lineage>
        <taxon>Eukaryota</taxon>
        <taxon>Choanoflagellata</taxon>
        <taxon>Craspedida</taxon>
        <taxon>Salpingoecidae</taxon>
        <taxon>Monosiga</taxon>
    </lineage>
</organism>
<dbReference type="RefSeq" id="XP_001750357.1">
    <property type="nucleotide sequence ID" value="XM_001750305.1"/>
</dbReference>
<gene>
    <name evidence="1" type="ORF">MONBRDRAFT_29826</name>
</gene>
<sequence>MLLSSRWARGILSRAALLVALVTAVYLVAGAWQRHSLSSNRAYDVLAERHQFDTSHHRTGAAARRSRAGQTVVDFAQADARPVPVARKLPAAGASPGRGEDPSVPLAAAAEEKLDIRAGGTLEVATPALNLRLHIVPLQKSVQDVLQRMHPQPSARGDARTLAFGRIQNIYAEKPTAFQPQPELFQLGLGSHVISSAACRLVELTYQPTTGVAPPMAPAGDKNSDGPIYQARQVRARLSCAWADVAEAFSISWQLSVAPEAPHHFVRTSFALTSHLPVATLPPRYLVTWQLRDVPVIMSGTVPGSPIYSREARFFAGLEHPMSSNGVLASDERLAVCGLMSLPPLAAGATSFTYTTVIGMYRHGADLQRAFWAYLSQVRASPARPFLHYNSWFDFYSWQERDVAFADRNMTERSCIDRVERLSQELVVKRGVQLDAFLWDDGWDDHKSLWSFHSGFPRGLTPVAERAQTYGADVAVWVSPWGGYGSAKDARVAYGRRQGYELNRQGFSLSGPRYFERFKAITLDFVTKYHVAMFKFDGISFGEGAQHEYLTELEGLLRLLQTLRREARRAFWINLTTGMWPSPFWLLFGDSIWRGHGDIGLHGEGTRRQQWINFRDAVVYKLVVQRAGLFPVSALMLHGIITGNMGQSRAVGLNSTEDLPSFRDEVWSYFATGVQLQELYVSPDTMSAAAWDIVAAASKWARQQAPVLQQARWVGGDAVREQAYGFAAHVGVGVTLSLRNPSLSVTRLLLRLATAFAAKASCGSPDSTATVTLSCRYSNDARCLTHFSSVCSADDVCTLALHTQLDVEIPPAWTVVLDGRLSEPCE</sequence>
<proteinExistence type="predicted"/>
<dbReference type="InterPro" id="IPR013785">
    <property type="entry name" value="Aldolase_TIM"/>
</dbReference>
<evidence type="ECO:0008006" key="3">
    <source>
        <dbReference type="Google" id="ProtNLM"/>
    </source>
</evidence>
<dbReference type="GeneID" id="5895625"/>